<evidence type="ECO:0000256" key="4">
    <source>
        <dbReference type="ARBA" id="ARBA00022989"/>
    </source>
</evidence>
<dbReference type="AlphaFoldDB" id="A0A4Q0I2W8"/>
<organism evidence="7 8">
    <name type="scientific">Acetivibrio mesophilus</name>
    <dbReference type="NCBI Taxonomy" id="2487273"/>
    <lineage>
        <taxon>Bacteria</taxon>
        <taxon>Bacillati</taxon>
        <taxon>Bacillota</taxon>
        <taxon>Clostridia</taxon>
        <taxon>Eubacteriales</taxon>
        <taxon>Oscillospiraceae</taxon>
        <taxon>Acetivibrio</taxon>
    </lineage>
</organism>
<reference evidence="8" key="1">
    <citation type="submission" date="2018-11" db="EMBL/GenBank/DDBJ databases">
        <title>Genome sequencing of a novel mesophilic and cellulolytic organism within the genus Hungateiclostridium.</title>
        <authorList>
            <person name="Rettenmaier R."/>
            <person name="Liebl W."/>
            <person name="Zverlov V."/>
        </authorList>
    </citation>
    <scope>NUCLEOTIDE SEQUENCE [LARGE SCALE GENOMIC DNA]</scope>
    <source>
        <strain evidence="8">N2K1</strain>
    </source>
</reference>
<sequence>MSSISNSLYNIEHLDDLARKETFVHKLHPLVKLIVTLAFLTMVASFGRYEIERLLPLFLYPVIIITLAELPIAPIFKRLLIVEPFIIGIGILNPFFEKKTFVLAGLTLSTGWITFLSIFIKSGLTVASVLLLVATTGMDRLAAALRMLRIPRLFVLQLLLTYRYISVLMEEAERMLRAYALRSPLQKGIHISDWGSFAGQLVLRTFDRAQRVYRAMCVRGFTGEYNTGEHIKFKMADILYLVGWLLFFVVTRMYNIPMLIGTLFTGVIK</sequence>
<evidence type="ECO:0000313" key="8">
    <source>
        <dbReference type="Proteomes" id="UP000289166"/>
    </source>
</evidence>
<dbReference type="InterPro" id="IPR051611">
    <property type="entry name" value="ECF_transporter_component"/>
</dbReference>
<dbReference type="OrthoDB" id="8585740at2"/>
<gene>
    <name evidence="7" type="primary">cbiQ</name>
    <name evidence="7" type="ORF">EFD62_11820</name>
</gene>
<evidence type="ECO:0000256" key="2">
    <source>
        <dbReference type="ARBA" id="ARBA00022475"/>
    </source>
</evidence>
<dbReference type="Proteomes" id="UP000289166">
    <property type="component" value="Unassembled WGS sequence"/>
</dbReference>
<dbReference type="Pfam" id="PF02361">
    <property type="entry name" value="CbiQ"/>
    <property type="match status" value="1"/>
</dbReference>
<dbReference type="EMBL" id="RLII01000016">
    <property type="protein sequence ID" value="RXE58573.1"/>
    <property type="molecule type" value="Genomic_DNA"/>
</dbReference>
<dbReference type="InterPro" id="IPR012809">
    <property type="entry name" value="ECF_CbiQ"/>
</dbReference>
<dbReference type="PANTHER" id="PTHR34857">
    <property type="entry name" value="SLL0384 PROTEIN"/>
    <property type="match status" value="1"/>
</dbReference>
<accession>A0A4Q0I2W8</accession>
<protein>
    <submittedName>
        <fullName evidence="7">Cobalt ECF transporter T component CbiQ</fullName>
    </submittedName>
</protein>
<evidence type="ECO:0000256" key="1">
    <source>
        <dbReference type="ARBA" id="ARBA00004651"/>
    </source>
</evidence>
<comment type="subcellular location">
    <subcellularLocation>
        <location evidence="1">Cell membrane</location>
        <topology evidence="1">Multi-pass membrane protein</topology>
    </subcellularLocation>
</comment>
<evidence type="ECO:0000256" key="3">
    <source>
        <dbReference type="ARBA" id="ARBA00022692"/>
    </source>
</evidence>
<evidence type="ECO:0000313" key="7">
    <source>
        <dbReference type="EMBL" id="RXE58573.1"/>
    </source>
</evidence>
<name>A0A4Q0I2W8_9FIRM</name>
<comment type="caution">
    <text evidence="7">The sequence shown here is derived from an EMBL/GenBank/DDBJ whole genome shotgun (WGS) entry which is preliminary data.</text>
</comment>
<keyword evidence="8" id="KW-1185">Reference proteome</keyword>
<evidence type="ECO:0000256" key="6">
    <source>
        <dbReference type="SAM" id="Phobius"/>
    </source>
</evidence>
<dbReference type="GO" id="GO:0043190">
    <property type="term" value="C:ATP-binding cassette (ABC) transporter complex"/>
    <property type="evidence" value="ECO:0007669"/>
    <property type="project" value="InterPro"/>
</dbReference>
<dbReference type="PANTHER" id="PTHR34857:SF2">
    <property type="entry name" value="SLL0384 PROTEIN"/>
    <property type="match status" value="1"/>
</dbReference>
<feature type="transmembrane region" description="Helical" evidence="6">
    <location>
        <begin position="54"/>
        <end position="73"/>
    </location>
</feature>
<proteinExistence type="predicted"/>
<keyword evidence="5 6" id="KW-0472">Membrane</keyword>
<evidence type="ECO:0000256" key="5">
    <source>
        <dbReference type="ARBA" id="ARBA00023136"/>
    </source>
</evidence>
<keyword evidence="2" id="KW-1003">Cell membrane</keyword>
<dbReference type="NCBIfam" id="TIGR02454">
    <property type="entry name" value="ECF_T_CbiQ"/>
    <property type="match status" value="1"/>
</dbReference>
<feature type="transmembrane region" description="Helical" evidence="6">
    <location>
        <begin position="238"/>
        <end position="260"/>
    </location>
</feature>
<keyword evidence="4 6" id="KW-1133">Transmembrane helix</keyword>
<dbReference type="GO" id="GO:0006824">
    <property type="term" value="P:cobalt ion transport"/>
    <property type="evidence" value="ECO:0007669"/>
    <property type="project" value="InterPro"/>
</dbReference>
<dbReference type="RefSeq" id="WP_128706179.1">
    <property type="nucleotide sequence ID" value="NZ_RLII01000016.1"/>
</dbReference>
<keyword evidence="3 6" id="KW-0812">Transmembrane</keyword>
<dbReference type="CDD" id="cd16914">
    <property type="entry name" value="EcfT"/>
    <property type="match status" value="1"/>
</dbReference>
<dbReference type="InterPro" id="IPR003339">
    <property type="entry name" value="ABC/ECF_trnsptr_transmembrane"/>
</dbReference>
<feature type="transmembrane region" description="Helical" evidence="6">
    <location>
        <begin position="30"/>
        <end position="47"/>
    </location>
</feature>